<name>A0A1J1ILQ2_9DIPT</name>
<reference evidence="1 2" key="1">
    <citation type="submission" date="2015-04" db="EMBL/GenBank/DDBJ databases">
        <authorList>
            <person name="Syromyatnikov M.Y."/>
            <person name="Popov V.N."/>
        </authorList>
    </citation>
    <scope>NUCLEOTIDE SEQUENCE [LARGE SCALE GENOMIC DNA]</scope>
</reference>
<proteinExistence type="predicted"/>
<dbReference type="OrthoDB" id="10043757at2759"/>
<keyword evidence="2" id="KW-1185">Reference proteome</keyword>
<evidence type="ECO:0000313" key="2">
    <source>
        <dbReference type="Proteomes" id="UP000183832"/>
    </source>
</evidence>
<protein>
    <submittedName>
        <fullName evidence="1">CLUMA_CG013943, isoform A</fullName>
    </submittedName>
</protein>
<accession>A0A1J1ILQ2</accession>
<organism evidence="1 2">
    <name type="scientific">Clunio marinus</name>
    <dbReference type="NCBI Taxonomy" id="568069"/>
    <lineage>
        <taxon>Eukaryota</taxon>
        <taxon>Metazoa</taxon>
        <taxon>Ecdysozoa</taxon>
        <taxon>Arthropoda</taxon>
        <taxon>Hexapoda</taxon>
        <taxon>Insecta</taxon>
        <taxon>Pterygota</taxon>
        <taxon>Neoptera</taxon>
        <taxon>Endopterygota</taxon>
        <taxon>Diptera</taxon>
        <taxon>Nematocera</taxon>
        <taxon>Chironomoidea</taxon>
        <taxon>Chironomidae</taxon>
        <taxon>Clunio</taxon>
    </lineage>
</organism>
<dbReference type="Proteomes" id="UP000183832">
    <property type="component" value="Unassembled WGS sequence"/>
</dbReference>
<dbReference type="AlphaFoldDB" id="A0A1J1ILQ2"/>
<gene>
    <name evidence="1" type="ORF">CLUMA_CG013943</name>
</gene>
<sequence>MFIEIYESTGKVGKLMKIIIQKKRRRIYNSRKKTLTSNSEQNKNFFSLRINFYMKDENLEKE</sequence>
<dbReference type="EMBL" id="CVRI01000054">
    <property type="protein sequence ID" value="CRL00682.1"/>
    <property type="molecule type" value="Genomic_DNA"/>
</dbReference>
<evidence type="ECO:0000313" key="1">
    <source>
        <dbReference type="EMBL" id="CRL00682.1"/>
    </source>
</evidence>